<accession>A0ABD1Q6X4</accession>
<dbReference type="InterPro" id="IPR025398">
    <property type="entry name" value="DUF4371"/>
</dbReference>
<protein>
    <submittedName>
        <fullName evidence="2">DUF4371 domain-containing protein</fullName>
    </submittedName>
</protein>
<comment type="caution">
    <text evidence="2">The sequence shown here is derived from an EMBL/GenBank/DDBJ whole genome shotgun (WGS) entry which is preliminary data.</text>
</comment>
<dbReference type="EMBL" id="JBFOLK010000012">
    <property type="protein sequence ID" value="KAL2471353.1"/>
    <property type="molecule type" value="Genomic_DNA"/>
</dbReference>
<reference evidence="3" key="1">
    <citation type="submission" date="2024-07" db="EMBL/GenBank/DDBJ databases">
        <title>Two chromosome-level genome assemblies of Korean endemic species Abeliophyllum distichum and Forsythia ovata (Oleaceae).</title>
        <authorList>
            <person name="Jang H."/>
        </authorList>
    </citation>
    <scope>NUCLEOTIDE SEQUENCE [LARGE SCALE GENOMIC DNA]</scope>
</reference>
<dbReference type="PANTHER" id="PTHR45749">
    <property type="match status" value="1"/>
</dbReference>
<feature type="domain" description="DUF4371" evidence="1">
    <location>
        <begin position="67"/>
        <end position="127"/>
    </location>
</feature>
<dbReference type="PANTHER" id="PTHR45749:SF36">
    <property type="entry name" value="ZINC FINGER MYM-TYPE PROTEIN 1-LIKE"/>
    <property type="match status" value="1"/>
</dbReference>
<evidence type="ECO:0000259" key="1">
    <source>
        <dbReference type="Pfam" id="PF14291"/>
    </source>
</evidence>
<sequence>MNVIDEINERDGQYVVNKRDEINEIDEGYVNEMDEGDEKDVRGEIDVTQLHSDPGLRIPIREYDVNFLSDHNDEIKSVALKNAPKNLKLTSPDIRKDIVNAAASETIDVIINDIGEDGIFSILVDESL</sequence>
<name>A0ABD1Q6X4_9LAMI</name>
<proteinExistence type="predicted"/>
<organism evidence="2 3">
    <name type="scientific">Abeliophyllum distichum</name>
    <dbReference type="NCBI Taxonomy" id="126358"/>
    <lineage>
        <taxon>Eukaryota</taxon>
        <taxon>Viridiplantae</taxon>
        <taxon>Streptophyta</taxon>
        <taxon>Embryophyta</taxon>
        <taxon>Tracheophyta</taxon>
        <taxon>Spermatophyta</taxon>
        <taxon>Magnoliopsida</taxon>
        <taxon>eudicotyledons</taxon>
        <taxon>Gunneridae</taxon>
        <taxon>Pentapetalae</taxon>
        <taxon>asterids</taxon>
        <taxon>lamiids</taxon>
        <taxon>Lamiales</taxon>
        <taxon>Oleaceae</taxon>
        <taxon>Forsythieae</taxon>
        <taxon>Abeliophyllum</taxon>
    </lineage>
</organism>
<dbReference type="AlphaFoldDB" id="A0ABD1Q6X4"/>
<gene>
    <name evidence="2" type="ORF">Adt_39489</name>
</gene>
<keyword evidence="3" id="KW-1185">Reference proteome</keyword>
<dbReference type="Proteomes" id="UP001604336">
    <property type="component" value="Unassembled WGS sequence"/>
</dbReference>
<evidence type="ECO:0000313" key="2">
    <source>
        <dbReference type="EMBL" id="KAL2471353.1"/>
    </source>
</evidence>
<dbReference type="Pfam" id="PF14291">
    <property type="entry name" value="DUF4371"/>
    <property type="match status" value="1"/>
</dbReference>
<evidence type="ECO:0000313" key="3">
    <source>
        <dbReference type="Proteomes" id="UP001604336"/>
    </source>
</evidence>